<gene>
    <name evidence="6" type="primary">cynR_2</name>
    <name evidence="6" type="ORF">ACWI_13080</name>
</gene>
<dbReference type="GO" id="GO:0003700">
    <property type="term" value="F:DNA-binding transcription factor activity"/>
    <property type="evidence" value="ECO:0007669"/>
    <property type="project" value="InterPro"/>
</dbReference>
<organism evidence="6 7">
    <name type="scientific">Acetobacterium wieringae</name>
    <dbReference type="NCBI Taxonomy" id="52694"/>
    <lineage>
        <taxon>Bacteria</taxon>
        <taxon>Bacillati</taxon>
        <taxon>Bacillota</taxon>
        <taxon>Clostridia</taxon>
        <taxon>Eubacteriales</taxon>
        <taxon>Eubacteriaceae</taxon>
        <taxon>Acetobacterium</taxon>
    </lineage>
</organism>
<dbReference type="OrthoDB" id="9803714at2"/>
<dbReference type="FunFam" id="1.10.10.10:FF:000001">
    <property type="entry name" value="LysR family transcriptional regulator"/>
    <property type="match status" value="1"/>
</dbReference>
<dbReference type="PRINTS" id="PR00039">
    <property type="entry name" value="HTHLYSR"/>
</dbReference>
<dbReference type="Pfam" id="PF03466">
    <property type="entry name" value="LysR_substrate"/>
    <property type="match status" value="1"/>
</dbReference>
<evidence type="ECO:0000259" key="5">
    <source>
        <dbReference type="PROSITE" id="PS50931"/>
    </source>
</evidence>
<reference evidence="6 7" key="1">
    <citation type="submission" date="2015-09" db="EMBL/GenBank/DDBJ databases">
        <title>Genome sequence of Acetobacterium wieringae DSM 1911.</title>
        <authorList>
            <person name="Poehlein A."/>
            <person name="Bengelsdorf F.R."/>
            <person name="Schiel-Bengelsdorf B."/>
            <person name="Duerre P."/>
            <person name="Daniel R."/>
        </authorList>
    </citation>
    <scope>NUCLEOTIDE SEQUENCE [LARGE SCALE GENOMIC DNA]</scope>
    <source>
        <strain evidence="6 7">DSM 1911</strain>
    </source>
</reference>
<evidence type="ECO:0000256" key="4">
    <source>
        <dbReference type="ARBA" id="ARBA00023163"/>
    </source>
</evidence>
<dbReference type="STRING" id="52694.ACWI_13080"/>
<feature type="domain" description="HTH lysR-type" evidence="5">
    <location>
        <begin position="13"/>
        <end position="70"/>
    </location>
</feature>
<evidence type="ECO:0000256" key="3">
    <source>
        <dbReference type="ARBA" id="ARBA00023125"/>
    </source>
</evidence>
<dbReference type="EMBL" id="LKEU01000026">
    <property type="protein sequence ID" value="OFV71191.1"/>
    <property type="molecule type" value="Genomic_DNA"/>
</dbReference>
<dbReference type="SUPFAM" id="SSF53850">
    <property type="entry name" value="Periplasmic binding protein-like II"/>
    <property type="match status" value="1"/>
</dbReference>
<dbReference type="RefSeq" id="WP_084633542.1">
    <property type="nucleotide sequence ID" value="NZ_LKEU01000026.1"/>
</dbReference>
<evidence type="ECO:0000256" key="2">
    <source>
        <dbReference type="ARBA" id="ARBA00023015"/>
    </source>
</evidence>
<evidence type="ECO:0000256" key="1">
    <source>
        <dbReference type="ARBA" id="ARBA00009437"/>
    </source>
</evidence>
<dbReference type="Proteomes" id="UP000176244">
    <property type="component" value="Unassembled WGS sequence"/>
</dbReference>
<accession>A0A1F2PKC6</accession>
<dbReference type="AlphaFoldDB" id="A0A1F2PKC6"/>
<protein>
    <submittedName>
        <fullName evidence="6">HTH-type transcriptional regulator CynR</fullName>
    </submittedName>
</protein>
<comment type="caution">
    <text evidence="6">The sequence shown here is derived from an EMBL/GenBank/DDBJ whole genome shotgun (WGS) entry which is preliminary data.</text>
</comment>
<dbReference type="Gene3D" id="1.10.10.10">
    <property type="entry name" value="Winged helix-like DNA-binding domain superfamily/Winged helix DNA-binding domain"/>
    <property type="match status" value="1"/>
</dbReference>
<dbReference type="InterPro" id="IPR005119">
    <property type="entry name" value="LysR_subst-bd"/>
</dbReference>
<dbReference type="PANTHER" id="PTHR30346">
    <property type="entry name" value="TRANSCRIPTIONAL DUAL REGULATOR HCAR-RELATED"/>
    <property type="match status" value="1"/>
</dbReference>
<dbReference type="SUPFAM" id="SSF46785">
    <property type="entry name" value="Winged helix' DNA-binding domain"/>
    <property type="match status" value="1"/>
</dbReference>
<dbReference type="InterPro" id="IPR036388">
    <property type="entry name" value="WH-like_DNA-bd_sf"/>
</dbReference>
<dbReference type="Pfam" id="PF00126">
    <property type="entry name" value="HTH_1"/>
    <property type="match status" value="1"/>
</dbReference>
<dbReference type="PROSITE" id="PS50931">
    <property type="entry name" value="HTH_LYSR"/>
    <property type="match status" value="1"/>
</dbReference>
<dbReference type="CDD" id="cd05466">
    <property type="entry name" value="PBP2_LTTR_substrate"/>
    <property type="match status" value="1"/>
</dbReference>
<proteinExistence type="inferred from homology"/>
<dbReference type="PANTHER" id="PTHR30346:SF0">
    <property type="entry name" value="HCA OPERON TRANSCRIPTIONAL ACTIVATOR HCAR"/>
    <property type="match status" value="1"/>
</dbReference>
<comment type="similarity">
    <text evidence="1">Belongs to the LysR transcriptional regulatory family.</text>
</comment>
<evidence type="ECO:0000313" key="6">
    <source>
        <dbReference type="EMBL" id="OFV71191.1"/>
    </source>
</evidence>
<keyword evidence="2" id="KW-0805">Transcription regulation</keyword>
<keyword evidence="4" id="KW-0804">Transcription</keyword>
<sequence>MKDNHFKKVCDMIELKQLKYFVVCADVGSFSKAAEILYTTQPNVSKAIKALEEHLGFSLFHRKSRGILLSSRGKHVYEYACKAIENIEMLSSFSQTDRIEQLQIASNPSAWMAKVFADFYNRFHVKQLHFQLYSASVAEIIKRVAGYQDELGFVYVMDSQNTAFQYILTRNHLEFVELKKTQVVLYLGQKHPLYQAREISEAELKKLKLVQCYEDEFDLNNYWKITNPQGKDMPALESVVVTNSDCVMMQLLQTTDLANIGSGYITADVDEKEINGIPLFEKENVVMFGYIHRRQEEHSEWGKRFLEFIMANLESGDPVKGQME</sequence>
<dbReference type="GO" id="GO:0003677">
    <property type="term" value="F:DNA binding"/>
    <property type="evidence" value="ECO:0007669"/>
    <property type="project" value="UniProtKB-KW"/>
</dbReference>
<name>A0A1F2PKC6_9FIRM</name>
<dbReference type="InterPro" id="IPR000847">
    <property type="entry name" value="LysR_HTH_N"/>
</dbReference>
<dbReference type="Gene3D" id="3.40.190.290">
    <property type="match status" value="1"/>
</dbReference>
<dbReference type="InterPro" id="IPR036390">
    <property type="entry name" value="WH_DNA-bd_sf"/>
</dbReference>
<dbReference type="GO" id="GO:0032993">
    <property type="term" value="C:protein-DNA complex"/>
    <property type="evidence" value="ECO:0007669"/>
    <property type="project" value="TreeGrafter"/>
</dbReference>
<keyword evidence="3" id="KW-0238">DNA-binding</keyword>
<evidence type="ECO:0000313" key="7">
    <source>
        <dbReference type="Proteomes" id="UP000176244"/>
    </source>
</evidence>